<keyword evidence="2" id="KW-0489">Methyltransferase</keyword>
<organism evidence="2 3">
    <name type="scientific">Rubrivivax rivuli</name>
    <dbReference type="NCBI Taxonomy" id="1862385"/>
    <lineage>
        <taxon>Bacteria</taxon>
        <taxon>Pseudomonadati</taxon>
        <taxon>Pseudomonadota</taxon>
        <taxon>Betaproteobacteria</taxon>
        <taxon>Burkholderiales</taxon>
        <taxon>Sphaerotilaceae</taxon>
        <taxon>Rubrivivax</taxon>
    </lineage>
</organism>
<dbReference type="InterPro" id="IPR013216">
    <property type="entry name" value="Methyltransf_11"/>
</dbReference>
<dbReference type="Pfam" id="PF08241">
    <property type="entry name" value="Methyltransf_11"/>
    <property type="match status" value="1"/>
</dbReference>
<dbReference type="InterPro" id="IPR029063">
    <property type="entry name" value="SAM-dependent_MTases_sf"/>
</dbReference>
<dbReference type="RefSeq" id="WP_128230713.1">
    <property type="nucleotide sequence ID" value="NZ_SACR01000007.1"/>
</dbReference>
<accession>A0A437R9H1</accession>
<reference evidence="2 3" key="1">
    <citation type="submission" date="2019-01" db="EMBL/GenBank/DDBJ databases">
        <authorList>
            <person name="Chen W.-M."/>
        </authorList>
    </citation>
    <scope>NUCLEOTIDE SEQUENCE [LARGE SCALE GENOMIC DNA]</scope>
    <source>
        <strain evidence="2 3">KYPY4</strain>
    </source>
</reference>
<evidence type="ECO:0000313" key="3">
    <source>
        <dbReference type="Proteomes" id="UP000285575"/>
    </source>
</evidence>
<gene>
    <name evidence="2" type="ORF">EOE66_21060</name>
</gene>
<keyword evidence="3" id="KW-1185">Reference proteome</keyword>
<dbReference type="OrthoDB" id="9792752at2"/>
<dbReference type="AlphaFoldDB" id="A0A437R9H1"/>
<protein>
    <submittedName>
        <fullName evidence="2">Class I SAM-dependent methyltransferase</fullName>
    </submittedName>
</protein>
<proteinExistence type="predicted"/>
<dbReference type="EMBL" id="SACR01000007">
    <property type="protein sequence ID" value="RVU43429.1"/>
    <property type="molecule type" value="Genomic_DNA"/>
</dbReference>
<name>A0A437R9H1_9BURK</name>
<dbReference type="GO" id="GO:0008757">
    <property type="term" value="F:S-adenosylmethionine-dependent methyltransferase activity"/>
    <property type="evidence" value="ECO:0007669"/>
    <property type="project" value="InterPro"/>
</dbReference>
<dbReference type="CDD" id="cd02440">
    <property type="entry name" value="AdoMet_MTases"/>
    <property type="match status" value="1"/>
</dbReference>
<dbReference type="Gene3D" id="3.40.50.150">
    <property type="entry name" value="Vaccinia Virus protein VP39"/>
    <property type="match status" value="1"/>
</dbReference>
<keyword evidence="2" id="KW-0808">Transferase</keyword>
<dbReference type="GO" id="GO:0032259">
    <property type="term" value="P:methylation"/>
    <property type="evidence" value="ECO:0007669"/>
    <property type="project" value="UniProtKB-KW"/>
</dbReference>
<feature type="domain" description="Methyltransferase type 11" evidence="1">
    <location>
        <begin position="63"/>
        <end position="161"/>
    </location>
</feature>
<sequence length="236" mass="26260">MNGPRQPNEPDAVAQRYARRAANGLYSPLRPEVWQGLQERQRVMLRGFAARGCTDLATLRFTEVGCGSGGNLLELLRLGADPARLTGLELLPERHAAARRALPEATAVWLGDALQAPATLLAPASQDVVLQSTVFSSLLDDNFQQRLADTMWGWLKPGGAVLWYDFTVNNPRNPDVRGVPLRRVRQLFPNGRVTAHRVTLAPPLARVVCRWHPALYTLFNSMPLLRTHLLAWVHKP</sequence>
<comment type="caution">
    <text evidence="2">The sequence shown here is derived from an EMBL/GenBank/DDBJ whole genome shotgun (WGS) entry which is preliminary data.</text>
</comment>
<evidence type="ECO:0000259" key="1">
    <source>
        <dbReference type="Pfam" id="PF08241"/>
    </source>
</evidence>
<dbReference type="Proteomes" id="UP000285575">
    <property type="component" value="Unassembled WGS sequence"/>
</dbReference>
<dbReference type="SUPFAM" id="SSF53335">
    <property type="entry name" value="S-adenosyl-L-methionine-dependent methyltransferases"/>
    <property type="match status" value="1"/>
</dbReference>
<evidence type="ECO:0000313" key="2">
    <source>
        <dbReference type="EMBL" id="RVU43429.1"/>
    </source>
</evidence>